<sequence>MTGAERALAVLAEKDDTSKKLVFHFNPTTISFTRAVQYNRSPTQANDPPVQFTGAGPTSMTLQVFLDKVGKGGTTGIQPEIDQLVSWTTVADVSQPGSGPPKLIFTWGVLSINKETTLVGYLENLKVTCEMFDRNGLPLRATIDLTLKSAAEEPKGTNPTSGSESSRRRHVLRREESLHSVAHSTFGDAGAWRAIAELNGIDDPTRLRPGRELLLPDVSELAAGAR</sequence>
<keyword evidence="4" id="KW-1185">Reference proteome</keyword>
<dbReference type="InterPro" id="IPR036779">
    <property type="entry name" value="LysM_dom_sf"/>
</dbReference>
<dbReference type="OrthoDB" id="9815939at2"/>
<dbReference type="RefSeq" id="WP_146925309.1">
    <property type="nucleotide sequence ID" value="NZ_BJUB01000001.1"/>
</dbReference>
<protein>
    <submittedName>
        <fullName evidence="3">Peptidase M23</fullName>
    </submittedName>
</protein>
<feature type="domain" description="LysM" evidence="2">
    <location>
        <begin position="168"/>
        <end position="215"/>
    </location>
</feature>
<accession>A0A510UYS2</accession>
<evidence type="ECO:0000313" key="4">
    <source>
        <dbReference type="Proteomes" id="UP000321118"/>
    </source>
</evidence>
<dbReference type="EMBL" id="BJUB01000001">
    <property type="protein sequence ID" value="GEK19808.1"/>
    <property type="molecule type" value="Genomic_DNA"/>
</dbReference>
<feature type="region of interest" description="Disordered" evidence="1">
    <location>
        <begin position="148"/>
        <end position="173"/>
    </location>
</feature>
<dbReference type="InterPro" id="IPR045361">
    <property type="entry name" value="CIS_tube_prot_N"/>
</dbReference>
<dbReference type="AlphaFoldDB" id="A0A510UYS2"/>
<dbReference type="PROSITE" id="PS51782">
    <property type="entry name" value="LYSM"/>
    <property type="match status" value="1"/>
</dbReference>
<name>A0A510UYS2_9CELL</name>
<dbReference type="InterPro" id="IPR018392">
    <property type="entry name" value="LysM"/>
</dbReference>
<dbReference type="Gene3D" id="3.10.350.10">
    <property type="entry name" value="LysM domain"/>
    <property type="match status" value="1"/>
</dbReference>
<dbReference type="Pfam" id="PF19266">
    <property type="entry name" value="CIS_tube"/>
    <property type="match status" value="1"/>
</dbReference>
<dbReference type="Proteomes" id="UP000321118">
    <property type="component" value="Unassembled WGS sequence"/>
</dbReference>
<organism evidence="3 4">
    <name type="scientific">Cellulomonas xylanilytica</name>
    <dbReference type="NCBI Taxonomy" id="233583"/>
    <lineage>
        <taxon>Bacteria</taxon>
        <taxon>Bacillati</taxon>
        <taxon>Actinomycetota</taxon>
        <taxon>Actinomycetes</taxon>
        <taxon>Micrococcales</taxon>
        <taxon>Cellulomonadaceae</taxon>
        <taxon>Cellulomonas</taxon>
    </lineage>
</organism>
<comment type="caution">
    <text evidence="3">The sequence shown here is derived from an EMBL/GenBank/DDBJ whole genome shotgun (WGS) entry which is preliminary data.</text>
</comment>
<evidence type="ECO:0000313" key="3">
    <source>
        <dbReference type="EMBL" id="GEK19808.1"/>
    </source>
</evidence>
<evidence type="ECO:0000259" key="2">
    <source>
        <dbReference type="PROSITE" id="PS51782"/>
    </source>
</evidence>
<gene>
    <name evidence="3" type="ORF">CXY01_03280</name>
</gene>
<reference evidence="3 4" key="1">
    <citation type="submission" date="2019-07" db="EMBL/GenBank/DDBJ databases">
        <title>Whole genome shotgun sequence of Cellulomonas xylanilytica NBRC 101102.</title>
        <authorList>
            <person name="Hosoyama A."/>
            <person name="Uohara A."/>
            <person name="Ohji S."/>
            <person name="Ichikawa N."/>
        </authorList>
    </citation>
    <scope>NUCLEOTIDE SEQUENCE [LARGE SCALE GENOMIC DNA]</scope>
    <source>
        <strain evidence="3 4">NBRC 101102</strain>
    </source>
</reference>
<evidence type="ECO:0000256" key="1">
    <source>
        <dbReference type="SAM" id="MobiDB-lite"/>
    </source>
</evidence>
<proteinExistence type="predicted"/>